<dbReference type="EMBL" id="CM026424">
    <property type="protein sequence ID" value="KAG0580388.1"/>
    <property type="molecule type" value="Genomic_DNA"/>
</dbReference>
<gene>
    <name evidence="1" type="ORF">KC19_4G169700</name>
</gene>
<proteinExistence type="predicted"/>
<accession>A0A8T0ID55</accession>
<comment type="caution">
    <text evidence="1">The sequence shown here is derived from an EMBL/GenBank/DDBJ whole genome shotgun (WGS) entry which is preliminary data.</text>
</comment>
<keyword evidence="2" id="KW-1185">Reference proteome</keyword>
<evidence type="ECO:0000313" key="2">
    <source>
        <dbReference type="Proteomes" id="UP000822688"/>
    </source>
</evidence>
<organism evidence="1 2">
    <name type="scientific">Ceratodon purpureus</name>
    <name type="common">Fire moss</name>
    <name type="synonym">Dicranum purpureum</name>
    <dbReference type="NCBI Taxonomy" id="3225"/>
    <lineage>
        <taxon>Eukaryota</taxon>
        <taxon>Viridiplantae</taxon>
        <taxon>Streptophyta</taxon>
        <taxon>Embryophyta</taxon>
        <taxon>Bryophyta</taxon>
        <taxon>Bryophytina</taxon>
        <taxon>Bryopsida</taxon>
        <taxon>Dicranidae</taxon>
        <taxon>Pseudoditrichales</taxon>
        <taxon>Ditrichaceae</taxon>
        <taxon>Ceratodon</taxon>
    </lineage>
</organism>
<sequence length="122" mass="13796">MNQNMIADDDHPLKIHQTPITPLIKGICSSLTPRRRQPENHSQSRLGSTMQKRLINLLVTIAPLNPAPTNHDNHSSWNGMSLVGARGAQRQILPARRERMGNEARSRSLCVCECVLWNPNWE</sequence>
<evidence type="ECO:0000313" key="1">
    <source>
        <dbReference type="EMBL" id="KAG0580388.1"/>
    </source>
</evidence>
<reference evidence="1" key="1">
    <citation type="submission" date="2020-06" db="EMBL/GenBank/DDBJ databases">
        <title>WGS assembly of Ceratodon purpureus strain R40.</title>
        <authorList>
            <person name="Carey S.B."/>
            <person name="Jenkins J."/>
            <person name="Shu S."/>
            <person name="Lovell J.T."/>
            <person name="Sreedasyam A."/>
            <person name="Maumus F."/>
            <person name="Tiley G.P."/>
            <person name="Fernandez-Pozo N."/>
            <person name="Barry K."/>
            <person name="Chen C."/>
            <person name="Wang M."/>
            <person name="Lipzen A."/>
            <person name="Daum C."/>
            <person name="Saski C.A."/>
            <person name="Payton A.C."/>
            <person name="Mcbreen J.C."/>
            <person name="Conrad R.E."/>
            <person name="Kollar L.M."/>
            <person name="Olsson S."/>
            <person name="Huttunen S."/>
            <person name="Landis J.B."/>
            <person name="Wickett N.J."/>
            <person name="Johnson M.G."/>
            <person name="Rensing S.A."/>
            <person name="Grimwood J."/>
            <person name="Schmutz J."/>
            <person name="Mcdaniel S.F."/>
        </authorList>
    </citation>
    <scope>NUCLEOTIDE SEQUENCE</scope>
    <source>
        <strain evidence="1">R40</strain>
    </source>
</reference>
<dbReference type="AlphaFoldDB" id="A0A8T0ID55"/>
<protein>
    <submittedName>
        <fullName evidence="1">Uncharacterized protein</fullName>
    </submittedName>
</protein>
<dbReference type="Proteomes" id="UP000822688">
    <property type="component" value="Chromosome 4"/>
</dbReference>
<name>A0A8T0ID55_CERPU</name>